<accession>A0A9D3UX93</accession>
<sequence length="75" mass="9030">MTNMWMIERLHGMDPPLYRLSHSDPQNKPKYFPDDVPFYHEDPPHHPPSRHNPVSSATTLEDLFERFTHFKQHCF</sequence>
<evidence type="ECO:0000313" key="3">
    <source>
        <dbReference type="Proteomes" id="UP000828251"/>
    </source>
</evidence>
<feature type="compositionally biased region" description="Basic and acidic residues" evidence="1">
    <location>
        <begin position="35"/>
        <end position="45"/>
    </location>
</feature>
<feature type="region of interest" description="Disordered" evidence="1">
    <location>
        <begin position="35"/>
        <end position="55"/>
    </location>
</feature>
<evidence type="ECO:0000313" key="2">
    <source>
        <dbReference type="EMBL" id="KAH1064001.1"/>
    </source>
</evidence>
<name>A0A9D3UX93_9ROSI</name>
<dbReference type="AlphaFoldDB" id="A0A9D3UX93"/>
<protein>
    <submittedName>
        <fullName evidence="2">Uncharacterized protein</fullName>
    </submittedName>
</protein>
<comment type="caution">
    <text evidence="2">The sequence shown here is derived from an EMBL/GenBank/DDBJ whole genome shotgun (WGS) entry which is preliminary data.</text>
</comment>
<proteinExistence type="predicted"/>
<keyword evidence="3" id="KW-1185">Reference proteome</keyword>
<gene>
    <name evidence="2" type="ORF">J1N35_028988</name>
</gene>
<organism evidence="2 3">
    <name type="scientific">Gossypium stocksii</name>
    <dbReference type="NCBI Taxonomy" id="47602"/>
    <lineage>
        <taxon>Eukaryota</taxon>
        <taxon>Viridiplantae</taxon>
        <taxon>Streptophyta</taxon>
        <taxon>Embryophyta</taxon>
        <taxon>Tracheophyta</taxon>
        <taxon>Spermatophyta</taxon>
        <taxon>Magnoliopsida</taxon>
        <taxon>eudicotyledons</taxon>
        <taxon>Gunneridae</taxon>
        <taxon>Pentapetalae</taxon>
        <taxon>rosids</taxon>
        <taxon>malvids</taxon>
        <taxon>Malvales</taxon>
        <taxon>Malvaceae</taxon>
        <taxon>Malvoideae</taxon>
        <taxon>Gossypium</taxon>
    </lineage>
</organism>
<dbReference type="Proteomes" id="UP000828251">
    <property type="component" value="Unassembled WGS sequence"/>
</dbReference>
<evidence type="ECO:0000256" key="1">
    <source>
        <dbReference type="SAM" id="MobiDB-lite"/>
    </source>
</evidence>
<dbReference type="EMBL" id="JAIQCV010000009">
    <property type="protein sequence ID" value="KAH1064001.1"/>
    <property type="molecule type" value="Genomic_DNA"/>
</dbReference>
<reference evidence="2 3" key="1">
    <citation type="journal article" date="2021" name="Plant Biotechnol. J.">
        <title>Multi-omics assisted identification of the key and species-specific regulatory components of drought-tolerant mechanisms in Gossypium stocksii.</title>
        <authorList>
            <person name="Yu D."/>
            <person name="Ke L."/>
            <person name="Zhang D."/>
            <person name="Wu Y."/>
            <person name="Sun Y."/>
            <person name="Mei J."/>
            <person name="Sun J."/>
            <person name="Sun Y."/>
        </authorList>
    </citation>
    <scope>NUCLEOTIDE SEQUENCE [LARGE SCALE GENOMIC DNA]</scope>
    <source>
        <strain evidence="3">cv. E1</strain>
        <tissue evidence="2">Leaf</tissue>
    </source>
</reference>